<evidence type="ECO:0000259" key="5">
    <source>
        <dbReference type="Pfam" id="PF13802"/>
    </source>
</evidence>
<dbReference type="InterPro" id="IPR048395">
    <property type="entry name" value="Glyco_hydro_31_C"/>
</dbReference>
<organism evidence="8 9">
    <name type="scientific">Mucilaginibacter aquatilis</name>
    <dbReference type="NCBI Taxonomy" id="1517760"/>
    <lineage>
        <taxon>Bacteria</taxon>
        <taxon>Pseudomonadati</taxon>
        <taxon>Bacteroidota</taxon>
        <taxon>Sphingobacteriia</taxon>
        <taxon>Sphingobacteriales</taxon>
        <taxon>Sphingobacteriaceae</taxon>
        <taxon>Mucilaginibacter</taxon>
    </lineage>
</organism>
<evidence type="ECO:0000259" key="6">
    <source>
        <dbReference type="Pfam" id="PF17137"/>
    </source>
</evidence>
<dbReference type="PANTHER" id="PTHR43863:SF2">
    <property type="entry name" value="MALTASE-GLUCOAMYLASE"/>
    <property type="match status" value="1"/>
</dbReference>
<feature type="domain" description="Glycoside hydrolase family 31 N-terminal" evidence="5">
    <location>
        <begin position="39"/>
        <end position="194"/>
    </location>
</feature>
<dbReference type="GO" id="GO:0005975">
    <property type="term" value="P:carbohydrate metabolic process"/>
    <property type="evidence" value="ECO:0007669"/>
    <property type="project" value="InterPro"/>
</dbReference>
<name>A0A6I4IAQ5_9SPHI</name>
<dbReference type="OrthoDB" id="176168at2"/>
<dbReference type="InterPro" id="IPR017853">
    <property type="entry name" value="GH"/>
</dbReference>
<feature type="chain" id="PRO_5026009236" evidence="3">
    <location>
        <begin position="22"/>
        <end position="778"/>
    </location>
</feature>
<dbReference type="Pfam" id="PF13802">
    <property type="entry name" value="Gal_mutarotas_2"/>
    <property type="match status" value="1"/>
</dbReference>
<comment type="caution">
    <text evidence="8">The sequence shown here is derived from an EMBL/GenBank/DDBJ whole genome shotgun (WGS) entry which is preliminary data.</text>
</comment>
<dbReference type="AlphaFoldDB" id="A0A6I4IAQ5"/>
<dbReference type="EMBL" id="WQLA01000002">
    <property type="protein sequence ID" value="MVN90539.1"/>
    <property type="molecule type" value="Genomic_DNA"/>
</dbReference>
<dbReference type="Gene3D" id="2.60.40.1760">
    <property type="entry name" value="glycosyl hydrolase (family 31)"/>
    <property type="match status" value="1"/>
</dbReference>
<evidence type="ECO:0000256" key="2">
    <source>
        <dbReference type="RuleBase" id="RU361185"/>
    </source>
</evidence>
<proteinExistence type="inferred from homology"/>
<feature type="domain" description="DUF5110" evidence="6">
    <location>
        <begin position="683"/>
        <end position="749"/>
    </location>
</feature>
<accession>A0A6I4IAQ5</accession>
<dbReference type="SUPFAM" id="SSF51445">
    <property type="entry name" value="(Trans)glycosidases"/>
    <property type="match status" value="1"/>
</dbReference>
<dbReference type="Gene3D" id="3.20.20.80">
    <property type="entry name" value="Glycosidases"/>
    <property type="match status" value="1"/>
</dbReference>
<dbReference type="InterPro" id="IPR051816">
    <property type="entry name" value="Glycosyl_Hydrolase_31"/>
</dbReference>
<gene>
    <name evidence="8" type="ORF">GO816_05310</name>
</gene>
<keyword evidence="2" id="KW-0378">Hydrolase</keyword>
<comment type="similarity">
    <text evidence="1 2">Belongs to the glycosyl hydrolase 31 family.</text>
</comment>
<keyword evidence="2" id="KW-0326">Glycosidase</keyword>
<feature type="domain" description="Glycosyl hydrolase family 31 C-terminal" evidence="7">
    <location>
        <begin position="581"/>
        <end position="666"/>
    </location>
</feature>
<dbReference type="PANTHER" id="PTHR43863">
    <property type="entry name" value="HYDROLASE, PUTATIVE (AFU_ORTHOLOGUE AFUA_1G03140)-RELATED"/>
    <property type="match status" value="1"/>
</dbReference>
<dbReference type="GO" id="GO:0030246">
    <property type="term" value="F:carbohydrate binding"/>
    <property type="evidence" value="ECO:0007669"/>
    <property type="project" value="InterPro"/>
</dbReference>
<dbReference type="Pfam" id="PF21365">
    <property type="entry name" value="Glyco_hydro_31_3rd"/>
    <property type="match status" value="1"/>
</dbReference>
<dbReference type="InterPro" id="IPR033403">
    <property type="entry name" value="DUF5110"/>
</dbReference>
<evidence type="ECO:0000256" key="1">
    <source>
        <dbReference type="ARBA" id="ARBA00007806"/>
    </source>
</evidence>
<dbReference type="CDD" id="cd14752">
    <property type="entry name" value="GH31_N"/>
    <property type="match status" value="1"/>
</dbReference>
<dbReference type="Pfam" id="PF01055">
    <property type="entry name" value="Glyco_hydro_31_2nd"/>
    <property type="match status" value="1"/>
</dbReference>
<dbReference type="Pfam" id="PF17137">
    <property type="entry name" value="DUF5110"/>
    <property type="match status" value="1"/>
</dbReference>
<feature type="domain" description="Glycoside hydrolase family 31 TIM barrel" evidence="4">
    <location>
        <begin position="237"/>
        <end position="570"/>
    </location>
</feature>
<keyword evidence="3" id="KW-0732">Signal</keyword>
<keyword evidence="9" id="KW-1185">Reference proteome</keyword>
<reference evidence="8 9" key="1">
    <citation type="submission" date="2019-12" db="EMBL/GenBank/DDBJ databases">
        <title>Mucilaginibacter sp. HME9299 genome sequencing and assembly.</title>
        <authorList>
            <person name="Kang H."/>
            <person name="Kim H."/>
            <person name="Joh K."/>
        </authorList>
    </citation>
    <scope>NUCLEOTIDE SEQUENCE [LARGE SCALE GENOMIC DNA]</scope>
    <source>
        <strain evidence="8 9">HME9299</strain>
    </source>
</reference>
<dbReference type="InterPro" id="IPR013780">
    <property type="entry name" value="Glyco_hydro_b"/>
</dbReference>
<dbReference type="InterPro" id="IPR011013">
    <property type="entry name" value="Gal_mutarotase_sf_dom"/>
</dbReference>
<dbReference type="SUPFAM" id="SSF74650">
    <property type="entry name" value="Galactose mutarotase-like"/>
    <property type="match status" value="1"/>
</dbReference>
<protein>
    <submittedName>
        <fullName evidence="8">DUF5110 domain-containing protein</fullName>
    </submittedName>
</protein>
<evidence type="ECO:0000256" key="3">
    <source>
        <dbReference type="SAM" id="SignalP"/>
    </source>
</evidence>
<dbReference type="GO" id="GO:0004553">
    <property type="term" value="F:hydrolase activity, hydrolyzing O-glycosyl compounds"/>
    <property type="evidence" value="ECO:0007669"/>
    <property type="project" value="InterPro"/>
</dbReference>
<evidence type="ECO:0000313" key="9">
    <source>
        <dbReference type="Proteomes" id="UP000434850"/>
    </source>
</evidence>
<dbReference type="SUPFAM" id="SSF51011">
    <property type="entry name" value="Glycosyl hydrolase domain"/>
    <property type="match status" value="1"/>
</dbReference>
<evidence type="ECO:0000313" key="8">
    <source>
        <dbReference type="EMBL" id="MVN90539.1"/>
    </source>
</evidence>
<dbReference type="InterPro" id="IPR025887">
    <property type="entry name" value="Glyco_hydro_31_N_dom"/>
</dbReference>
<dbReference type="InterPro" id="IPR000322">
    <property type="entry name" value="Glyco_hydro_31_TIM"/>
</dbReference>
<sequence>MINLKGVCVAVLLLSFSTTHAQVNSNKQGASFKFNSTDVEIQFYSPSIVRVFKTPVNKPYKKSSLVIIKTPDKTNVTQQREGSNLILRSLALKVVVNETNGSVVFYDLSGKQLLKDSTTTFTPKEEAGSPSYNVKASFVLDADEPVYGVGQVMDNKFNRRNSKYVMKNENTFTYSPYFMSVKGYGVYWDNYSISEYADSPGNLSFQSLGHCADYYFMYGKNADGVIKQIRSLSGKAPMLPLWAYGFFQSKERYTKQEESLEVLQKYRSLKIPIDVIIQDWRYWPEFNGTDSAWNSQRFDTDRFPNPKKWVDDIHKLNARLMIVTWPGFGPKTDQRKELDSKKMILNFDTWPPKSGARPYDVFNPEALNIYWKYLNERIFSYIGNDGWWLDSTEPDHINVKDADFDVPTHLGSYRSVKNAFSLMHNGGIATHQKAASKDKRVVLLTRSGFVGQQRYGSNTWSGDVGSTWEMLEKQIPAALNYTLMGIPNWNSDIGGFFAGRWNKEGGAKNPKYQELYLRWMQFGTFCPMMRSHGTEVPREIYNFGNRGDWCFDGQEKMINMRYRLLPYIYSTSWDVSHNDGTFMRPLIMDFAADAKTHEIGNQYLFGRSVMVAPVTKPEVSSWPVYLPASTTWIDFWTGEQLAGGQTVNKEVPKDIIPMYVKAGSILPWGPAVQYSGEKKWDDLDLRIYPGANGRFTLYEDEKDNYNYEKGSYSTIDISWNDAKKELTLYTQKGTYPGMLVSRKFNVCLVKPGLNIGMQANTAGKVVNYNGRQVTISFN</sequence>
<feature type="signal peptide" evidence="3">
    <location>
        <begin position="1"/>
        <end position="21"/>
    </location>
</feature>
<dbReference type="CDD" id="cd06591">
    <property type="entry name" value="GH31_xylosidase_XylS"/>
    <property type="match status" value="1"/>
</dbReference>
<evidence type="ECO:0000259" key="7">
    <source>
        <dbReference type="Pfam" id="PF21365"/>
    </source>
</evidence>
<dbReference type="RefSeq" id="WP_157540322.1">
    <property type="nucleotide sequence ID" value="NZ_WQLA01000002.1"/>
</dbReference>
<dbReference type="Proteomes" id="UP000434850">
    <property type="component" value="Unassembled WGS sequence"/>
</dbReference>
<dbReference type="Gene3D" id="2.60.40.1180">
    <property type="entry name" value="Golgi alpha-mannosidase II"/>
    <property type="match status" value="2"/>
</dbReference>
<evidence type="ECO:0000259" key="4">
    <source>
        <dbReference type="Pfam" id="PF01055"/>
    </source>
</evidence>